<dbReference type="InterPro" id="IPR036034">
    <property type="entry name" value="PDZ_sf"/>
</dbReference>
<dbReference type="InterPro" id="IPR013761">
    <property type="entry name" value="SAM/pointed_sf"/>
</dbReference>
<dbReference type="PANTHER" id="PTHR12573">
    <property type="entry name" value="AT09986P-RELATED"/>
    <property type="match status" value="1"/>
</dbReference>
<comment type="caution">
    <text evidence="4">The sequence shown here is derived from an EMBL/GenBank/DDBJ whole genome shotgun (WGS) entry which is preliminary data.</text>
</comment>
<keyword evidence="5" id="KW-1185">Reference proteome</keyword>
<feature type="region of interest" description="Disordered" evidence="2">
    <location>
        <begin position="527"/>
        <end position="588"/>
    </location>
</feature>
<gene>
    <name evidence="4" type="ORF">BaRGS_00031345</name>
</gene>
<protein>
    <recommendedName>
        <fullName evidence="3">SAM domain-containing protein</fullName>
    </recommendedName>
</protein>
<dbReference type="Gene3D" id="1.10.150.50">
    <property type="entry name" value="Transcription Factor, Ets-1"/>
    <property type="match status" value="1"/>
</dbReference>
<feature type="compositionally biased region" description="Low complexity" evidence="2">
    <location>
        <begin position="143"/>
        <end position="173"/>
    </location>
</feature>
<evidence type="ECO:0000313" key="5">
    <source>
        <dbReference type="Proteomes" id="UP001519460"/>
    </source>
</evidence>
<feature type="region of interest" description="Disordered" evidence="2">
    <location>
        <begin position="112"/>
        <end position="204"/>
    </location>
</feature>
<proteinExistence type="predicted"/>
<dbReference type="PROSITE" id="PS50105">
    <property type="entry name" value="SAM_DOMAIN"/>
    <property type="match status" value="1"/>
</dbReference>
<evidence type="ECO:0000256" key="2">
    <source>
        <dbReference type="SAM" id="MobiDB-lite"/>
    </source>
</evidence>
<feature type="compositionally biased region" description="Polar residues" evidence="2">
    <location>
        <begin position="533"/>
        <end position="565"/>
    </location>
</feature>
<reference evidence="4 5" key="1">
    <citation type="journal article" date="2023" name="Sci. Data">
        <title>Genome assembly of the Korean intertidal mud-creeper Batillaria attramentaria.</title>
        <authorList>
            <person name="Patra A.K."/>
            <person name="Ho P.T."/>
            <person name="Jun S."/>
            <person name="Lee S.J."/>
            <person name="Kim Y."/>
            <person name="Won Y.J."/>
        </authorList>
    </citation>
    <scope>NUCLEOTIDE SEQUENCE [LARGE SCALE GENOMIC DNA]</scope>
    <source>
        <strain evidence="4">Wonlab-2016</strain>
    </source>
</reference>
<dbReference type="EMBL" id="JACVVK020000350">
    <property type="protein sequence ID" value="KAK7477443.1"/>
    <property type="molecule type" value="Genomic_DNA"/>
</dbReference>
<dbReference type="Proteomes" id="UP001519460">
    <property type="component" value="Unassembled WGS sequence"/>
</dbReference>
<evidence type="ECO:0000259" key="3">
    <source>
        <dbReference type="PROSITE" id="PS50105"/>
    </source>
</evidence>
<feature type="compositionally biased region" description="Basic and acidic residues" evidence="2">
    <location>
        <begin position="571"/>
        <end position="580"/>
    </location>
</feature>
<dbReference type="PANTHER" id="PTHR12573:SF4">
    <property type="entry name" value="AT09986P-RELATED"/>
    <property type="match status" value="1"/>
</dbReference>
<dbReference type="Pfam" id="PF07647">
    <property type="entry name" value="SAM_2"/>
    <property type="match status" value="1"/>
</dbReference>
<dbReference type="SUPFAM" id="SSF50156">
    <property type="entry name" value="PDZ domain-like"/>
    <property type="match status" value="1"/>
</dbReference>
<name>A0ABD0JQS7_9CAEN</name>
<evidence type="ECO:0000256" key="1">
    <source>
        <dbReference type="SAM" id="Coils"/>
    </source>
</evidence>
<dbReference type="AlphaFoldDB" id="A0ABD0JQS7"/>
<evidence type="ECO:0000313" key="4">
    <source>
        <dbReference type="EMBL" id="KAK7477443.1"/>
    </source>
</evidence>
<keyword evidence="1" id="KW-0175">Coiled coil</keyword>
<feature type="domain" description="SAM" evidence="3">
    <location>
        <begin position="47"/>
        <end position="80"/>
    </location>
</feature>
<feature type="non-terminal residue" evidence="4">
    <location>
        <position position="615"/>
    </location>
</feature>
<accession>A0ABD0JQS7</accession>
<organism evidence="4 5">
    <name type="scientific">Batillaria attramentaria</name>
    <dbReference type="NCBI Taxonomy" id="370345"/>
    <lineage>
        <taxon>Eukaryota</taxon>
        <taxon>Metazoa</taxon>
        <taxon>Spiralia</taxon>
        <taxon>Lophotrochozoa</taxon>
        <taxon>Mollusca</taxon>
        <taxon>Gastropoda</taxon>
        <taxon>Caenogastropoda</taxon>
        <taxon>Sorbeoconcha</taxon>
        <taxon>Cerithioidea</taxon>
        <taxon>Batillariidae</taxon>
        <taxon>Batillaria</taxon>
    </lineage>
</organism>
<feature type="coiled-coil region" evidence="1">
    <location>
        <begin position="390"/>
        <end position="438"/>
    </location>
</feature>
<sequence>MVIAKDTTTVVTVLPLTFSVLSLKAKYEYESYKGLKAFRIHKAVRGWSKKDVSRWLEKRGLVKFVPIFLKNGVVGSDLVESKLGFLYDEEVMVEDREQILAEIYMLLHPDSPRLTRRQTPSPALRRPLNTRDREKYEAAVQVARSSPSRSSSPALILIGSRSRSPAASSTSGAQLTPPLIKQRSRSESGVETGASDLSAPPSPIRKYLKRKSTPAVHDYLQRGVVHGISLYETLHDQGRVCLHCVQVHRAPSPAKFGFSFQTLPDSCLLVTSVQSPDCPLRAGDRIVEVNGMILTHQSRGVHKGGSLDTVLAKAASLDIVLVRPLSSLPLMGAAAVFFGQLCMWPLSVVMAEVRWQSLRQTLVSLQGKAFDPLSTITNTTVEAMEDMKSRMTLEMEVDQLRKSAKEQADKLRDLEATLKSKKQELDDMTRQRDLALHKLRSCVSKRNSSTSLTTNTQKGEKGVEFYTLFYGESLKSLESPVKTKEDVLCVVKELICASRQQTSYLDRLTSVVLARAPWMLDEVEAEDDENYFPSASSPSCTDDEGQTQSQSPALRTHNEASSARSSALLPDDEKISEPRNDMGQAEEGLPKPCSLEECCCGPLFPSGARGISKQA</sequence>
<dbReference type="InterPro" id="IPR001660">
    <property type="entry name" value="SAM"/>
</dbReference>
<dbReference type="SUPFAM" id="SSF47769">
    <property type="entry name" value="SAM/Pointed domain"/>
    <property type="match status" value="1"/>
</dbReference>